<evidence type="ECO:0000256" key="3">
    <source>
        <dbReference type="ARBA" id="ARBA00019082"/>
    </source>
</evidence>
<keyword evidence="6 14" id="KW-0812">Transmembrane</keyword>
<keyword evidence="12" id="KW-0012">Acyltransferase</keyword>
<feature type="transmembrane region" description="Helical" evidence="14">
    <location>
        <begin position="158"/>
        <end position="176"/>
    </location>
</feature>
<feature type="compositionally biased region" description="Low complexity" evidence="13">
    <location>
        <begin position="12"/>
        <end position="24"/>
    </location>
</feature>
<reference evidence="15" key="1">
    <citation type="submission" date="2020-11" db="EMBL/GenBank/DDBJ databases">
        <title>Kefir isolates.</title>
        <authorList>
            <person name="Marcisauskas S."/>
            <person name="Kim Y."/>
            <person name="Blasche S."/>
        </authorList>
    </citation>
    <scope>NUCLEOTIDE SEQUENCE</scope>
    <source>
        <strain evidence="15">Olga-1</strain>
    </source>
</reference>
<keyword evidence="16" id="KW-1185">Reference proteome</keyword>
<evidence type="ECO:0000256" key="14">
    <source>
        <dbReference type="SAM" id="Phobius"/>
    </source>
</evidence>
<keyword evidence="11" id="KW-1208">Phospholipid metabolism</keyword>
<keyword evidence="9 14" id="KW-0472">Membrane</keyword>
<evidence type="ECO:0000256" key="8">
    <source>
        <dbReference type="ARBA" id="ARBA00023098"/>
    </source>
</evidence>
<proteinExistence type="inferred from homology"/>
<comment type="similarity">
    <text evidence="2">Belongs to the GPC1 family.</text>
</comment>
<feature type="compositionally biased region" description="Basic and acidic residues" evidence="13">
    <location>
        <begin position="1"/>
        <end position="11"/>
    </location>
</feature>
<dbReference type="Pfam" id="PF10998">
    <property type="entry name" value="DUF2838"/>
    <property type="match status" value="1"/>
</dbReference>
<feature type="transmembrane region" description="Helical" evidence="14">
    <location>
        <begin position="136"/>
        <end position="152"/>
    </location>
</feature>
<dbReference type="PANTHER" id="PTHR31201:SF1">
    <property type="entry name" value="GLYCEROPHOSPHOCHOLINE ACYLTRANSFERASE 1"/>
    <property type="match status" value="1"/>
</dbReference>
<dbReference type="EMBL" id="PUHW01000122">
    <property type="protein sequence ID" value="KAG0688786.1"/>
    <property type="molecule type" value="Genomic_DNA"/>
</dbReference>
<feature type="transmembrane region" description="Helical" evidence="14">
    <location>
        <begin position="375"/>
        <end position="393"/>
    </location>
</feature>
<evidence type="ECO:0000256" key="2">
    <source>
        <dbReference type="ARBA" id="ARBA00006675"/>
    </source>
</evidence>
<dbReference type="GO" id="GO:0006656">
    <property type="term" value="P:phosphatidylcholine biosynthetic process"/>
    <property type="evidence" value="ECO:0007669"/>
    <property type="project" value="TreeGrafter"/>
</dbReference>
<feature type="transmembrane region" description="Helical" evidence="14">
    <location>
        <begin position="242"/>
        <end position="262"/>
    </location>
</feature>
<feature type="transmembrane region" description="Helical" evidence="14">
    <location>
        <begin position="210"/>
        <end position="230"/>
    </location>
</feature>
<name>A0A9P7BFC1_9ASCO</name>
<keyword evidence="4" id="KW-0444">Lipid biosynthesis</keyword>
<gene>
    <name evidence="15" type="ORF">C6P40_000517</name>
</gene>
<evidence type="ECO:0000256" key="9">
    <source>
        <dbReference type="ARBA" id="ARBA00023136"/>
    </source>
</evidence>
<evidence type="ECO:0000256" key="11">
    <source>
        <dbReference type="ARBA" id="ARBA00023264"/>
    </source>
</evidence>
<protein>
    <recommendedName>
        <fullName evidence="3">Glycerophosphocholine acyltransferase 1</fullName>
    </recommendedName>
</protein>
<comment type="subcellular location">
    <subcellularLocation>
        <location evidence="1">Membrane</location>
        <topology evidence="1">Multi-pass membrane protein</topology>
    </subcellularLocation>
</comment>
<keyword evidence="10" id="KW-0594">Phospholipid biosynthesis</keyword>
<sequence length="449" mass="53124">MDEDILSKEMESNNSNNNSNSINENENENGIETETDSVTNTPYSFFQKTPSLEGITLLDLLEPTSFNIDLRKKRDETYKWVQNYYNEKKKSVNTNMKKFNMTYEDLQDLKKILHSRIDKTYKRIDETQKASTTEKIFFSISVYMIFLFGYLIGNCPQYVHIVYSIIFSILMPIRLLTYYKIGFGYYLADLCYYVNFLLMIYIWILPQSQMLFVTCCSFSWGTLSFAVITWKNKLVFHSIEKITSTFIHVLPGVIMYVITHQLSYDYKLSRFSGSVKLHQWDIMYGILNTSLLYFIWQLSYHYFITIRKAEKIRKGKVTSFEYLRKAFAKKPIGKFVNSLPEPFPVVAFTIIQYFYQLITMSLCPLLYSYKHFCSIFVSFIFLCATYNGATYYVDFYGKKFQKEVYKLQGEIDSFQHTDDQKHQKENENKEFNDNQRKRNTPVTVSELIG</sequence>
<dbReference type="PANTHER" id="PTHR31201">
    <property type="entry name" value="OS01G0585100 PROTEIN"/>
    <property type="match status" value="1"/>
</dbReference>
<keyword evidence="8" id="KW-0443">Lipid metabolism</keyword>
<dbReference type="OrthoDB" id="406287at2759"/>
<keyword evidence="7 14" id="KW-1133">Transmembrane helix</keyword>
<accession>A0A9P7BFC1</accession>
<feature type="region of interest" description="Disordered" evidence="13">
    <location>
        <begin position="416"/>
        <end position="449"/>
    </location>
</feature>
<feature type="transmembrane region" description="Helical" evidence="14">
    <location>
        <begin position="343"/>
        <end position="369"/>
    </location>
</feature>
<feature type="compositionally biased region" description="Basic and acidic residues" evidence="13">
    <location>
        <begin position="416"/>
        <end position="436"/>
    </location>
</feature>
<dbReference type="Proteomes" id="UP000697127">
    <property type="component" value="Unassembled WGS sequence"/>
</dbReference>
<evidence type="ECO:0000256" key="7">
    <source>
        <dbReference type="ARBA" id="ARBA00022989"/>
    </source>
</evidence>
<dbReference type="InterPro" id="IPR021261">
    <property type="entry name" value="GPCAT"/>
</dbReference>
<dbReference type="GO" id="GO:0016746">
    <property type="term" value="F:acyltransferase activity"/>
    <property type="evidence" value="ECO:0007669"/>
    <property type="project" value="UniProtKB-KW"/>
</dbReference>
<feature type="transmembrane region" description="Helical" evidence="14">
    <location>
        <begin position="282"/>
        <end position="304"/>
    </location>
</feature>
<keyword evidence="5" id="KW-0808">Transferase</keyword>
<evidence type="ECO:0000256" key="12">
    <source>
        <dbReference type="ARBA" id="ARBA00023315"/>
    </source>
</evidence>
<organism evidence="15 16">
    <name type="scientific">Pichia californica</name>
    <dbReference type="NCBI Taxonomy" id="460514"/>
    <lineage>
        <taxon>Eukaryota</taxon>
        <taxon>Fungi</taxon>
        <taxon>Dikarya</taxon>
        <taxon>Ascomycota</taxon>
        <taxon>Saccharomycotina</taxon>
        <taxon>Pichiomycetes</taxon>
        <taxon>Pichiales</taxon>
        <taxon>Pichiaceae</taxon>
        <taxon>Pichia</taxon>
    </lineage>
</organism>
<evidence type="ECO:0000256" key="1">
    <source>
        <dbReference type="ARBA" id="ARBA00004141"/>
    </source>
</evidence>
<dbReference type="GO" id="GO:0016020">
    <property type="term" value="C:membrane"/>
    <property type="evidence" value="ECO:0007669"/>
    <property type="project" value="UniProtKB-SubCell"/>
</dbReference>
<evidence type="ECO:0000256" key="6">
    <source>
        <dbReference type="ARBA" id="ARBA00022692"/>
    </source>
</evidence>
<evidence type="ECO:0000256" key="4">
    <source>
        <dbReference type="ARBA" id="ARBA00022516"/>
    </source>
</evidence>
<evidence type="ECO:0000256" key="10">
    <source>
        <dbReference type="ARBA" id="ARBA00023209"/>
    </source>
</evidence>
<comment type="caution">
    <text evidence="15">The sequence shown here is derived from an EMBL/GenBank/DDBJ whole genome shotgun (WGS) entry which is preliminary data.</text>
</comment>
<feature type="region of interest" description="Disordered" evidence="13">
    <location>
        <begin position="1"/>
        <end position="27"/>
    </location>
</feature>
<evidence type="ECO:0000313" key="16">
    <source>
        <dbReference type="Proteomes" id="UP000697127"/>
    </source>
</evidence>
<evidence type="ECO:0000313" key="15">
    <source>
        <dbReference type="EMBL" id="KAG0688786.1"/>
    </source>
</evidence>
<evidence type="ECO:0000256" key="5">
    <source>
        <dbReference type="ARBA" id="ARBA00022679"/>
    </source>
</evidence>
<feature type="transmembrane region" description="Helical" evidence="14">
    <location>
        <begin position="183"/>
        <end position="204"/>
    </location>
</feature>
<evidence type="ECO:0000256" key="13">
    <source>
        <dbReference type="SAM" id="MobiDB-lite"/>
    </source>
</evidence>
<dbReference type="AlphaFoldDB" id="A0A9P7BFC1"/>